<organism evidence="7">
    <name type="scientific">Medioppia subpectinata</name>
    <dbReference type="NCBI Taxonomy" id="1979941"/>
    <lineage>
        <taxon>Eukaryota</taxon>
        <taxon>Metazoa</taxon>
        <taxon>Ecdysozoa</taxon>
        <taxon>Arthropoda</taxon>
        <taxon>Chelicerata</taxon>
        <taxon>Arachnida</taxon>
        <taxon>Acari</taxon>
        <taxon>Acariformes</taxon>
        <taxon>Sarcoptiformes</taxon>
        <taxon>Oribatida</taxon>
        <taxon>Brachypylina</taxon>
        <taxon>Oppioidea</taxon>
        <taxon>Oppiidae</taxon>
        <taxon>Medioppia</taxon>
    </lineage>
</organism>
<name>A0A7R9QFE4_9ACAR</name>
<dbReference type="AlphaFoldDB" id="A0A7R9QFE4"/>
<proteinExistence type="predicted"/>
<dbReference type="Gene3D" id="4.10.800.10">
    <property type="entry name" value="Thyroglobulin type-1"/>
    <property type="match status" value="3"/>
</dbReference>
<dbReference type="Pfam" id="PF00086">
    <property type="entry name" value="Thyroglobulin_1"/>
    <property type="match status" value="3"/>
</dbReference>
<evidence type="ECO:0000256" key="3">
    <source>
        <dbReference type="ARBA" id="ARBA00022737"/>
    </source>
</evidence>
<accession>A0A7R9QFE4</accession>
<dbReference type="Proteomes" id="UP000759131">
    <property type="component" value="Unassembled WGS sequence"/>
</dbReference>
<feature type="non-terminal residue" evidence="7">
    <location>
        <position position="395"/>
    </location>
</feature>
<evidence type="ECO:0000256" key="2">
    <source>
        <dbReference type="ARBA" id="ARBA00022525"/>
    </source>
</evidence>
<dbReference type="EMBL" id="CAJPIZ010028002">
    <property type="protein sequence ID" value="CAG2119367.1"/>
    <property type="molecule type" value="Genomic_DNA"/>
</dbReference>
<dbReference type="GO" id="GO:0005615">
    <property type="term" value="C:extracellular space"/>
    <property type="evidence" value="ECO:0007669"/>
    <property type="project" value="TreeGrafter"/>
</dbReference>
<evidence type="ECO:0000256" key="4">
    <source>
        <dbReference type="ARBA" id="ARBA00023157"/>
    </source>
</evidence>
<evidence type="ECO:0000256" key="5">
    <source>
        <dbReference type="PROSITE-ProRule" id="PRU00500"/>
    </source>
</evidence>
<sequence>CYCVNPLDGKFTFGLSLLEDASNVTCKCADHFYQTYSTIPSKACRRDEDTGKCSCHKSPDSNACADEVDQLNLERFAQISPKCSGTGNFEPLQCINGTCFCVDEATGRPTPDKAALYGALQTLPCFDLEKAKKVNTKESDANYLNPCEKQLRRPEALSLEFKKKGTELKNMKEVVCSPDGKYALKQCTDTVCMCVKPDTAGLADNYRLDLAKATDMECMCALQGYLSKQGTSYNNLACDPSGNFQAYQCSSEGRKCNCVDPYGAAISEEVDTQLRRPEALSLEFKKKGTELKNMKEVVCSPDGKYALKQCTDTVCMCVKPDTAGLADNYRLDLAKATDMECMCALQGYLSKQGTSYNNLACDPSGNFQAYQCSSEGRKCNCVDPYGAAISEEVDT</sequence>
<keyword evidence="3" id="KW-0677">Repeat</keyword>
<dbReference type="InterPro" id="IPR051950">
    <property type="entry name" value="Dev_reg/Prot_inhib"/>
</dbReference>
<gene>
    <name evidence="7" type="ORF">OSB1V03_LOCUS19316</name>
</gene>
<feature type="non-terminal residue" evidence="7">
    <location>
        <position position="1"/>
    </location>
</feature>
<dbReference type="InterPro" id="IPR036857">
    <property type="entry name" value="Thyroglobulin_1_sf"/>
</dbReference>
<reference evidence="7" key="1">
    <citation type="submission" date="2020-11" db="EMBL/GenBank/DDBJ databases">
        <authorList>
            <person name="Tran Van P."/>
        </authorList>
    </citation>
    <scope>NUCLEOTIDE SEQUENCE</scope>
</reference>
<dbReference type="PANTHER" id="PTHR12352">
    <property type="entry name" value="SECRETED MODULAR CALCIUM-BINDING PROTEIN"/>
    <property type="match status" value="1"/>
</dbReference>
<protein>
    <recommendedName>
        <fullName evidence="6">Thyroglobulin type-1 domain-containing protein</fullName>
    </recommendedName>
</protein>
<comment type="subcellular location">
    <subcellularLocation>
        <location evidence="1">Secreted</location>
    </subcellularLocation>
</comment>
<comment type="caution">
    <text evidence="5">Lacks conserved residue(s) required for the propagation of feature annotation.</text>
</comment>
<dbReference type="EMBL" id="OC882577">
    <property type="protein sequence ID" value="CAD7642817.1"/>
    <property type="molecule type" value="Genomic_DNA"/>
</dbReference>
<keyword evidence="2" id="KW-0964">Secreted</keyword>
<feature type="domain" description="Thyroglobulin type-1" evidence="6">
    <location>
        <begin position="61"/>
        <end position="125"/>
    </location>
</feature>
<evidence type="ECO:0000256" key="1">
    <source>
        <dbReference type="ARBA" id="ARBA00004613"/>
    </source>
</evidence>
<dbReference type="SUPFAM" id="SSF57610">
    <property type="entry name" value="Thyroglobulin type-1 domain"/>
    <property type="match status" value="4"/>
</dbReference>
<keyword evidence="8" id="KW-1185">Reference proteome</keyword>
<evidence type="ECO:0000313" key="7">
    <source>
        <dbReference type="EMBL" id="CAD7642817.1"/>
    </source>
</evidence>
<dbReference type="PANTHER" id="PTHR12352:SF3">
    <property type="entry name" value="NIDOGEN-2"/>
    <property type="match status" value="1"/>
</dbReference>
<evidence type="ECO:0000259" key="6">
    <source>
        <dbReference type="PROSITE" id="PS51162"/>
    </source>
</evidence>
<dbReference type="GO" id="GO:0007160">
    <property type="term" value="P:cell-matrix adhesion"/>
    <property type="evidence" value="ECO:0007669"/>
    <property type="project" value="TreeGrafter"/>
</dbReference>
<keyword evidence="4 5" id="KW-1015">Disulfide bond</keyword>
<dbReference type="InterPro" id="IPR000716">
    <property type="entry name" value="Thyroglobulin_1"/>
</dbReference>
<evidence type="ECO:0000313" key="8">
    <source>
        <dbReference type="Proteomes" id="UP000759131"/>
    </source>
</evidence>
<feature type="disulfide bond" evidence="5">
    <location>
        <begin position="64"/>
        <end position="83"/>
    </location>
</feature>
<dbReference type="SMART" id="SM00211">
    <property type="entry name" value="TY"/>
    <property type="match status" value="3"/>
</dbReference>
<dbReference type="GO" id="GO:0005604">
    <property type="term" value="C:basement membrane"/>
    <property type="evidence" value="ECO:0007669"/>
    <property type="project" value="TreeGrafter"/>
</dbReference>
<dbReference type="PROSITE" id="PS51162">
    <property type="entry name" value="THYROGLOBULIN_1_2"/>
    <property type="match status" value="1"/>
</dbReference>
<dbReference type="OrthoDB" id="6409105at2759"/>